<keyword evidence="3" id="KW-1185">Reference proteome</keyword>
<dbReference type="RefSeq" id="WP_394823541.1">
    <property type="nucleotide sequence ID" value="NZ_CP089984.1"/>
</dbReference>
<dbReference type="Proteomes" id="UP001370348">
    <property type="component" value="Chromosome"/>
</dbReference>
<organism evidence="2 3">
    <name type="scientific">Pendulispora albinea</name>
    <dbReference type="NCBI Taxonomy" id="2741071"/>
    <lineage>
        <taxon>Bacteria</taxon>
        <taxon>Pseudomonadati</taxon>
        <taxon>Myxococcota</taxon>
        <taxon>Myxococcia</taxon>
        <taxon>Myxococcales</taxon>
        <taxon>Sorangiineae</taxon>
        <taxon>Pendulisporaceae</taxon>
        <taxon>Pendulispora</taxon>
    </lineage>
</organism>
<accession>A0ABZ2LT73</accession>
<name>A0ABZ2LT73_9BACT</name>
<dbReference type="InterPro" id="IPR007138">
    <property type="entry name" value="ABM_dom"/>
</dbReference>
<sequence length="115" mass="12612">MSHRSVMRVWRAEATREGSHLYLAHFREHVLPELRPIAGFAGARVLVSDGAEPVQIVVETQWASMDAIAAFADKEDLTRAVIAPAARAVLLRLDEIVSHLEIAMEFTPSTTPAAP</sequence>
<dbReference type="EMBL" id="CP089984">
    <property type="protein sequence ID" value="WXB13925.1"/>
    <property type="molecule type" value="Genomic_DNA"/>
</dbReference>
<evidence type="ECO:0000313" key="2">
    <source>
        <dbReference type="EMBL" id="WXB13925.1"/>
    </source>
</evidence>
<protein>
    <recommendedName>
        <fullName evidence="1">ABM domain-containing protein</fullName>
    </recommendedName>
</protein>
<reference evidence="2 3" key="1">
    <citation type="submission" date="2021-12" db="EMBL/GenBank/DDBJ databases">
        <title>Discovery of the Pendulisporaceae a myxobacterial family with distinct sporulation behavior and unique specialized metabolism.</title>
        <authorList>
            <person name="Garcia R."/>
            <person name="Popoff A."/>
            <person name="Bader C.D."/>
            <person name="Loehr J."/>
            <person name="Walesch S."/>
            <person name="Walt C."/>
            <person name="Boldt J."/>
            <person name="Bunk B."/>
            <person name="Haeckl F.J.F.P.J."/>
            <person name="Gunesch A.P."/>
            <person name="Birkelbach J."/>
            <person name="Nuebel U."/>
            <person name="Pietschmann T."/>
            <person name="Bach T."/>
            <person name="Mueller R."/>
        </authorList>
    </citation>
    <scope>NUCLEOTIDE SEQUENCE [LARGE SCALE GENOMIC DNA]</scope>
    <source>
        <strain evidence="2 3">MSr11954</strain>
    </source>
</reference>
<evidence type="ECO:0000259" key="1">
    <source>
        <dbReference type="Pfam" id="PF03992"/>
    </source>
</evidence>
<dbReference type="SUPFAM" id="SSF54909">
    <property type="entry name" value="Dimeric alpha+beta barrel"/>
    <property type="match status" value="1"/>
</dbReference>
<evidence type="ECO:0000313" key="3">
    <source>
        <dbReference type="Proteomes" id="UP001370348"/>
    </source>
</evidence>
<gene>
    <name evidence="2" type="ORF">LZC94_39615</name>
</gene>
<proteinExistence type="predicted"/>
<dbReference type="InterPro" id="IPR011008">
    <property type="entry name" value="Dimeric_a/b-barrel"/>
</dbReference>
<dbReference type="Pfam" id="PF03992">
    <property type="entry name" value="ABM"/>
    <property type="match status" value="1"/>
</dbReference>
<feature type="domain" description="ABM" evidence="1">
    <location>
        <begin position="9"/>
        <end position="80"/>
    </location>
</feature>